<dbReference type="Proteomes" id="UP000639051">
    <property type="component" value="Unassembled WGS sequence"/>
</dbReference>
<dbReference type="EMBL" id="JAERRC010000024">
    <property type="protein sequence ID" value="MBL0706073.1"/>
    <property type="molecule type" value="Genomic_DNA"/>
</dbReference>
<evidence type="ECO:0000313" key="1">
    <source>
        <dbReference type="EMBL" id="MBL0706073.1"/>
    </source>
</evidence>
<accession>A0ABS1K3K7</accession>
<protein>
    <recommendedName>
        <fullName evidence="3">Asp23/Gls24 family envelope stress response protein</fullName>
    </recommendedName>
</protein>
<sequence>MPAPPARAPGQTLAGLNRVSTQALTSLAQAAAAAELGVRPSDVRVDWSDDAGLLALRIVAPVAIPDLGTEGAGLDAWGGSVWERCARAKGVILESVTRLSGATLSRVDLRISGMRVGRPVRPLAPWREAAHA</sequence>
<name>A0ABS1K3K7_9MICC</name>
<evidence type="ECO:0008006" key="3">
    <source>
        <dbReference type="Google" id="ProtNLM"/>
    </source>
</evidence>
<organism evidence="1 2">
    <name type="scientific">Sinomonas cellulolyticus</name>
    <dbReference type="NCBI Taxonomy" id="2801916"/>
    <lineage>
        <taxon>Bacteria</taxon>
        <taxon>Bacillati</taxon>
        <taxon>Actinomycetota</taxon>
        <taxon>Actinomycetes</taxon>
        <taxon>Micrococcales</taxon>
        <taxon>Micrococcaceae</taxon>
        <taxon>Sinomonas</taxon>
    </lineage>
</organism>
<evidence type="ECO:0000313" key="2">
    <source>
        <dbReference type="Proteomes" id="UP000639051"/>
    </source>
</evidence>
<dbReference type="Gene3D" id="3.30.365.10">
    <property type="entry name" value="Aldehyde oxidase/xanthine dehydrogenase, molybdopterin binding domain"/>
    <property type="match status" value="1"/>
</dbReference>
<proteinExistence type="predicted"/>
<reference evidence="1 2" key="1">
    <citation type="submission" date="2021-01" db="EMBL/GenBank/DDBJ databases">
        <title>Genome public.</title>
        <authorList>
            <person name="Liu C."/>
            <person name="Sun Q."/>
        </authorList>
    </citation>
    <scope>NUCLEOTIDE SEQUENCE [LARGE SCALE GENOMIC DNA]</scope>
    <source>
        <strain evidence="1 2">JC656</strain>
    </source>
</reference>
<comment type="caution">
    <text evidence="1">The sequence shown here is derived from an EMBL/GenBank/DDBJ whole genome shotgun (WGS) entry which is preliminary data.</text>
</comment>
<keyword evidence="2" id="KW-1185">Reference proteome</keyword>
<gene>
    <name evidence="1" type="ORF">JJE72_11205</name>
</gene>